<evidence type="ECO:0000313" key="3">
    <source>
        <dbReference type="Proteomes" id="UP000244677"/>
    </source>
</evidence>
<proteinExistence type="predicted"/>
<protein>
    <submittedName>
        <fullName evidence="2">Uncharacterized protein</fullName>
    </submittedName>
</protein>
<evidence type="ECO:0000256" key="1">
    <source>
        <dbReference type="SAM" id="MobiDB-lite"/>
    </source>
</evidence>
<dbReference type="EMBL" id="CP020919">
    <property type="protein sequence ID" value="AWG27394.1"/>
    <property type="molecule type" value="Genomic_DNA"/>
</dbReference>
<feature type="region of interest" description="Disordered" evidence="1">
    <location>
        <begin position="49"/>
        <end position="72"/>
    </location>
</feature>
<keyword evidence="3" id="KW-1185">Reference proteome</keyword>
<dbReference type="AlphaFoldDB" id="A0A2S1LUJ5"/>
<organism evidence="2 3">
    <name type="scientific">Flavobacterium kingsejongi</name>
    <dbReference type="NCBI Taxonomy" id="1678728"/>
    <lineage>
        <taxon>Bacteria</taxon>
        <taxon>Pseudomonadati</taxon>
        <taxon>Bacteroidota</taxon>
        <taxon>Flavobacteriia</taxon>
        <taxon>Flavobacteriales</taxon>
        <taxon>Flavobacteriaceae</taxon>
        <taxon>Flavobacterium</taxon>
    </lineage>
</organism>
<accession>A0A2S1LUJ5</accession>
<dbReference type="KEGG" id="fki:FK004_18265"/>
<name>A0A2S1LUJ5_9FLAO</name>
<dbReference type="Proteomes" id="UP000244677">
    <property type="component" value="Chromosome"/>
</dbReference>
<sequence>MIKESIDTSLVYNMSEEEHSHKEVKAECKLFFNSIEDIVIFFPQNSQSIASENDQKHDSISEEIFSPPPELI</sequence>
<dbReference type="OrthoDB" id="839726at2"/>
<evidence type="ECO:0000313" key="2">
    <source>
        <dbReference type="EMBL" id="AWG27394.1"/>
    </source>
</evidence>
<gene>
    <name evidence="2" type="ORF">FK004_18265</name>
</gene>
<reference evidence="2 3" key="1">
    <citation type="submission" date="2017-04" db="EMBL/GenBank/DDBJ databases">
        <title>Complete genome sequence of Flavobacterium kingsejong AJ004.</title>
        <authorList>
            <person name="Lee P.C."/>
        </authorList>
    </citation>
    <scope>NUCLEOTIDE SEQUENCE [LARGE SCALE GENOMIC DNA]</scope>
    <source>
        <strain evidence="2 3">AJ004</strain>
    </source>
</reference>